<dbReference type="EMBL" id="CP019454">
    <property type="protein sequence ID" value="AUW94707.1"/>
    <property type="molecule type" value="Genomic_DNA"/>
</dbReference>
<sequence length="60" mass="6844">MAIQVGDHVTDPRQPTGRRNGRVIRIRRNPACLMRAVVVKWDDAGTEEELEEIEFGPLED</sequence>
<keyword evidence="3" id="KW-1185">Reference proteome</keyword>
<feature type="region of interest" description="Disordered" evidence="1">
    <location>
        <begin position="1"/>
        <end position="20"/>
    </location>
</feature>
<organism evidence="2 3">
    <name type="scientific">Sulfobacillus thermotolerans</name>
    <dbReference type="NCBI Taxonomy" id="338644"/>
    <lineage>
        <taxon>Bacteria</taxon>
        <taxon>Bacillati</taxon>
        <taxon>Bacillota</taxon>
        <taxon>Clostridia</taxon>
        <taxon>Eubacteriales</taxon>
        <taxon>Clostridiales Family XVII. Incertae Sedis</taxon>
        <taxon>Sulfobacillus</taxon>
    </lineage>
</organism>
<proteinExistence type="predicted"/>
<evidence type="ECO:0000313" key="2">
    <source>
        <dbReference type="EMBL" id="AUW94707.1"/>
    </source>
</evidence>
<protein>
    <submittedName>
        <fullName evidence="2">Uncharacterized protein</fullName>
    </submittedName>
</protein>
<reference evidence="2 3" key="1">
    <citation type="journal article" date="2019" name="Sci. Rep.">
        <title>Sulfobacillus thermotolerans: new insights into resistance and metabolic capacities of acidophilic chemolithotrophs.</title>
        <authorList>
            <person name="Panyushkina A.E."/>
            <person name="Babenko V.V."/>
            <person name="Nikitina A.S."/>
            <person name="Selezneva O.V."/>
            <person name="Tsaplina I.A."/>
            <person name="Letarova M.A."/>
            <person name="Kostryukova E.S."/>
            <person name="Letarov A.V."/>
        </authorList>
    </citation>
    <scope>NUCLEOTIDE SEQUENCE [LARGE SCALE GENOMIC DNA]</scope>
    <source>
        <strain evidence="2 3">Kr1</strain>
    </source>
</reference>
<name>A0ABN5H1U1_9FIRM</name>
<gene>
    <name evidence="2" type="ORF">BXT84_12740</name>
</gene>
<evidence type="ECO:0000313" key="3">
    <source>
        <dbReference type="Proteomes" id="UP000325292"/>
    </source>
</evidence>
<accession>A0ABN5H1U1</accession>
<dbReference type="Proteomes" id="UP000325292">
    <property type="component" value="Chromosome"/>
</dbReference>
<evidence type="ECO:0000256" key="1">
    <source>
        <dbReference type="SAM" id="MobiDB-lite"/>
    </source>
</evidence>